<feature type="region of interest" description="Disordered" evidence="1">
    <location>
        <begin position="1"/>
        <end position="22"/>
    </location>
</feature>
<dbReference type="OrthoDB" id="484142at2"/>
<dbReference type="EMBL" id="BDUD01000001">
    <property type="protein sequence ID" value="GBG21042.1"/>
    <property type="molecule type" value="Genomic_DNA"/>
</dbReference>
<proteinExistence type="predicted"/>
<comment type="caution">
    <text evidence="2">The sequence shown here is derived from an EMBL/GenBank/DDBJ whole genome shotgun (WGS) entry which is preliminary data.</text>
</comment>
<evidence type="ECO:0000313" key="2">
    <source>
        <dbReference type="EMBL" id="GBG21042.1"/>
    </source>
</evidence>
<organism evidence="2 3">
    <name type="scientific">Nostoc commune NIES-4072</name>
    <dbReference type="NCBI Taxonomy" id="2005467"/>
    <lineage>
        <taxon>Bacteria</taxon>
        <taxon>Bacillati</taxon>
        <taxon>Cyanobacteriota</taxon>
        <taxon>Cyanophyceae</taxon>
        <taxon>Nostocales</taxon>
        <taxon>Nostocaceae</taxon>
        <taxon>Nostoc</taxon>
    </lineage>
</organism>
<feature type="region of interest" description="Disordered" evidence="1">
    <location>
        <begin position="120"/>
        <end position="151"/>
    </location>
</feature>
<feature type="compositionally biased region" description="Polar residues" evidence="1">
    <location>
        <begin position="130"/>
        <end position="151"/>
    </location>
</feature>
<reference evidence="2 3" key="1">
    <citation type="submission" date="2017-06" db="EMBL/GenBank/DDBJ databases">
        <title>Genome sequencing of cyanobaciteial culture collection at National Institute for Environmental Studies (NIES).</title>
        <authorList>
            <person name="Hirose Y."/>
            <person name="Shimura Y."/>
            <person name="Fujisawa T."/>
            <person name="Nakamura Y."/>
            <person name="Kawachi M."/>
        </authorList>
    </citation>
    <scope>NUCLEOTIDE SEQUENCE [LARGE SCALE GENOMIC DNA]</scope>
    <source>
        <strain evidence="2 3">NIES-4072</strain>
    </source>
</reference>
<gene>
    <name evidence="2" type="ORF">NIES4072_47240</name>
</gene>
<evidence type="ECO:0000313" key="3">
    <source>
        <dbReference type="Proteomes" id="UP000245124"/>
    </source>
</evidence>
<sequence length="257" mass="30081">MTHQTNQTNSIMPENSPKSSPPWTEAHEAFCYQHHIPPAAKILWQWLMRQGQIASEIEPDLSEFNTWVAKTRGKPYAHNYLKKIFEILVSCRVLQVIKQYSWKITKLLVRPLSWLNPPKKRRKKKLHNHNSSYDLPASNGTNAEPGVNSSSNSITLTTAEFEELERQHEILIACAEYQIYFDPNKPSTREMFEFDIEDVRLALKHFVKRSQRQVIPNPQGWLIACLRNCYWEDETLKLSDFLLALKSWFPGNLPRDY</sequence>
<dbReference type="AlphaFoldDB" id="A0A2R5FQL5"/>
<evidence type="ECO:0000256" key="1">
    <source>
        <dbReference type="SAM" id="MobiDB-lite"/>
    </source>
</evidence>
<dbReference type="Proteomes" id="UP000245124">
    <property type="component" value="Unassembled WGS sequence"/>
</dbReference>
<dbReference type="RefSeq" id="WP_109011021.1">
    <property type="nucleotide sequence ID" value="NZ_BDUD01000001.1"/>
</dbReference>
<accession>A0A2R5FQL5</accession>
<protein>
    <submittedName>
        <fullName evidence="2">Uncharacterized protein</fullName>
    </submittedName>
</protein>
<name>A0A2R5FQL5_NOSCO</name>
<keyword evidence="3" id="KW-1185">Reference proteome</keyword>